<dbReference type="EMBL" id="BMCG01000005">
    <property type="protein sequence ID" value="GGC14339.1"/>
    <property type="molecule type" value="Genomic_DNA"/>
</dbReference>
<protein>
    <submittedName>
        <fullName evidence="1">Uncharacterized protein</fullName>
    </submittedName>
</protein>
<keyword evidence="2" id="KW-1185">Reference proteome</keyword>
<proteinExistence type="predicted"/>
<accession>A0A8J2UM16</accession>
<gene>
    <name evidence="1" type="ORF">GCM10007205_23970</name>
</gene>
<reference evidence="1" key="1">
    <citation type="journal article" date="2014" name="Int. J. Syst. Evol. Microbiol.">
        <title>Complete genome sequence of Corynebacterium casei LMG S-19264T (=DSM 44701T), isolated from a smear-ripened cheese.</title>
        <authorList>
            <consortium name="US DOE Joint Genome Institute (JGI-PGF)"/>
            <person name="Walter F."/>
            <person name="Albersmeier A."/>
            <person name="Kalinowski J."/>
            <person name="Ruckert C."/>
        </authorList>
    </citation>
    <scope>NUCLEOTIDE SEQUENCE</scope>
    <source>
        <strain evidence="1">CCM 7086</strain>
    </source>
</reference>
<name>A0A8J2UM16_9BURK</name>
<organism evidence="1 2">
    <name type="scientific">Oxalicibacterium flavum</name>
    <dbReference type="NCBI Taxonomy" id="179467"/>
    <lineage>
        <taxon>Bacteria</taxon>
        <taxon>Pseudomonadati</taxon>
        <taxon>Pseudomonadota</taxon>
        <taxon>Betaproteobacteria</taxon>
        <taxon>Burkholderiales</taxon>
        <taxon>Oxalobacteraceae</taxon>
        <taxon>Oxalicibacterium</taxon>
    </lineage>
</organism>
<evidence type="ECO:0000313" key="2">
    <source>
        <dbReference type="Proteomes" id="UP000620266"/>
    </source>
</evidence>
<sequence length="91" mass="10008">MGGAPEWYDTLRRKWFVTADACGAEASGVQYGRLVDIGRHVVEQRVPRTPGQRILRYMLKETLTRGALFGPALRLGRAVGSLLPAALRALT</sequence>
<reference evidence="1" key="2">
    <citation type="submission" date="2020-09" db="EMBL/GenBank/DDBJ databases">
        <authorList>
            <person name="Sun Q."/>
            <person name="Sedlacek I."/>
        </authorList>
    </citation>
    <scope>NUCLEOTIDE SEQUENCE</scope>
    <source>
        <strain evidence="1">CCM 7086</strain>
    </source>
</reference>
<comment type="caution">
    <text evidence="1">The sequence shown here is derived from an EMBL/GenBank/DDBJ whole genome shotgun (WGS) entry which is preliminary data.</text>
</comment>
<evidence type="ECO:0000313" key="1">
    <source>
        <dbReference type="EMBL" id="GGC14339.1"/>
    </source>
</evidence>
<dbReference type="AlphaFoldDB" id="A0A8J2UM16"/>
<dbReference type="Proteomes" id="UP000620266">
    <property type="component" value="Unassembled WGS sequence"/>
</dbReference>